<gene>
    <name evidence="1" type="ORF">ESY86_18795</name>
</gene>
<sequence>MAIVKNSYLVVILFLCGLVTSAQTITGLVLDHSNEQPLESVSIYYDGTTIGAVTNQEGYFTITSQIKTNAIVVVSYIGYETKYFSQTELANAKTIYLNEKAEALDPVIIEPDDWSRAKKLKYFRREFLGRGEAAEACKILNEDQIQLVYSKSKNTLYAYCDQPVQIKNKHLGYRLNYKIVDFEVRFVDNRSGLIFVQGVYFAGTSNFSELNPKRIKKRYRKTREEEYHGSLLEFMRALSQKKLKEYQFSTFIKSEGSRFFVPVDPYQYLIVQKQEGDLCKVTIKTDKLVVLNNQDAQSALLPVEGFDTFYIDAYGIHSPPDKLLFSGVFGNERMAKLLPLDYKVEE</sequence>
<keyword evidence="1" id="KW-0645">Protease</keyword>
<keyword evidence="2" id="KW-1185">Reference proteome</keyword>
<organism evidence="1 2">
    <name type="scientific">Subsaximicrobium wynnwilliamsii</name>
    <dbReference type="NCBI Taxonomy" id="291179"/>
    <lineage>
        <taxon>Bacteria</taxon>
        <taxon>Pseudomonadati</taxon>
        <taxon>Bacteroidota</taxon>
        <taxon>Flavobacteriia</taxon>
        <taxon>Flavobacteriales</taxon>
        <taxon>Flavobacteriaceae</taxon>
        <taxon>Subsaximicrobium</taxon>
    </lineage>
</organism>
<dbReference type="GO" id="GO:0004180">
    <property type="term" value="F:carboxypeptidase activity"/>
    <property type="evidence" value="ECO:0007669"/>
    <property type="project" value="UniProtKB-KW"/>
</dbReference>
<comment type="caution">
    <text evidence="1">The sequence shown here is derived from an EMBL/GenBank/DDBJ whole genome shotgun (WGS) entry which is preliminary data.</text>
</comment>
<evidence type="ECO:0000313" key="1">
    <source>
        <dbReference type="EMBL" id="TXD86919.1"/>
    </source>
</evidence>
<dbReference type="Proteomes" id="UP000321578">
    <property type="component" value="Unassembled WGS sequence"/>
</dbReference>
<dbReference type="OrthoDB" id="1223654at2"/>
<evidence type="ECO:0000313" key="2">
    <source>
        <dbReference type="Proteomes" id="UP000321578"/>
    </source>
</evidence>
<accession>A0A5C6ZCW5</accession>
<dbReference type="Pfam" id="PF13715">
    <property type="entry name" value="CarbopepD_reg_2"/>
    <property type="match status" value="1"/>
</dbReference>
<keyword evidence="1" id="KW-0121">Carboxypeptidase</keyword>
<dbReference type="AlphaFoldDB" id="A0A5C6ZCW5"/>
<dbReference type="RefSeq" id="WP_147088263.1">
    <property type="nucleotide sequence ID" value="NZ_VORM01000036.1"/>
</dbReference>
<dbReference type="SUPFAM" id="SSF49464">
    <property type="entry name" value="Carboxypeptidase regulatory domain-like"/>
    <property type="match status" value="1"/>
</dbReference>
<keyword evidence="1" id="KW-0378">Hydrolase</keyword>
<dbReference type="InterPro" id="IPR008969">
    <property type="entry name" value="CarboxyPept-like_regulatory"/>
</dbReference>
<reference evidence="1 2" key="1">
    <citation type="submission" date="2019-08" db="EMBL/GenBank/DDBJ databases">
        <title>Genomes of Subsaximicrobium wynnwilliamsii strains.</title>
        <authorList>
            <person name="Bowman J.P."/>
        </authorList>
    </citation>
    <scope>NUCLEOTIDE SEQUENCE [LARGE SCALE GENOMIC DNA]</scope>
    <source>
        <strain evidence="1 2">2-80-2</strain>
    </source>
</reference>
<name>A0A5C6ZCW5_9FLAO</name>
<dbReference type="EMBL" id="VORO01000034">
    <property type="protein sequence ID" value="TXD86919.1"/>
    <property type="molecule type" value="Genomic_DNA"/>
</dbReference>
<dbReference type="Gene3D" id="2.60.40.1120">
    <property type="entry name" value="Carboxypeptidase-like, regulatory domain"/>
    <property type="match status" value="1"/>
</dbReference>
<proteinExistence type="predicted"/>
<protein>
    <submittedName>
        <fullName evidence="1">Carboxypeptidase-like regulatory domain-containing protein</fullName>
    </submittedName>
</protein>